<dbReference type="WBParaSite" id="Minc3s00126g05399">
    <property type="protein sequence ID" value="Minc3s00126g05399"/>
    <property type="gene ID" value="Minc3s00126g05399"/>
</dbReference>
<sequence length="75" mass="8752">MFFSTKLFYSRTNVEMQEVIFLTAIPICPFRYVEQINKTFLKASRFVRAQREFRQTNKTGLVKRAVGVSISGKNL</sequence>
<protein>
    <submittedName>
        <fullName evidence="2">Uncharacterized protein</fullName>
    </submittedName>
</protein>
<dbReference type="AlphaFoldDB" id="A0A914KV46"/>
<dbReference type="Proteomes" id="UP000887563">
    <property type="component" value="Unplaced"/>
</dbReference>
<organism evidence="1 2">
    <name type="scientific">Meloidogyne incognita</name>
    <name type="common">Southern root-knot nematode worm</name>
    <name type="synonym">Oxyuris incognita</name>
    <dbReference type="NCBI Taxonomy" id="6306"/>
    <lineage>
        <taxon>Eukaryota</taxon>
        <taxon>Metazoa</taxon>
        <taxon>Ecdysozoa</taxon>
        <taxon>Nematoda</taxon>
        <taxon>Chromadorea</taxon>
        <taxon>Rhabditida</taxon>
        <taxon>Tylenchina</taxon>
        <taxon>Tylenchomorpha</taxon>
        <taxon>Tylenchoidea</taxon>
        <taxon>Meloidogynidae</taxon>
        <taxon>Meloidogyninae</taxon>
        <taxon>Meloidogyne</taxon>
        <taxon>Meloidogyne incognita group</taxon>
    </lineage>
</organism>
<reference evidence="2" key="1">
    <citation type="submission" date="2022-11" db="UniProtKB">
        <authorList>
            <consortium name="WormBaseParasite"/>
        </authorList>
    </citation>
    <scope>IDENTIFICATION</scope>
</reference>
<accession>A0A914KV46</accession>
<keyword evidence="1" id="KW-1185">Reference proteome</keyword>
<evidence type="ECO:0000313" key="2">
    <source>
        <dbReference type="WBParaSite" id="Minc3s00126g05399"/>
    </source>
</evidence>
<proteinExistence type="predicted"/>
<evidence type="ECO:0000313" key="1">
    <source>
        <dbReference type="Proteomes" id="UP000887563"/>
    </source>
</evidence>
<name>A0A914KV46_MELIC</name>